<dbReference type="STRING" id="56857.A0A200RCY9"/>
<sequence length="162" mass="17689">MGLSHYPSAAEGMLPVIVMNTVVSVAILKSFLRWVLQVMGGGIENPSNLEEDVIGNEEYQQQFSENSRERKISVTLFKSLCNQRSSVASSSSSSDGGDSSPSSSSSSSSWSSSSVECCVCLHKFEADEIVSELSCNHFFHKGCLEKWLDHKHSTCPLCRSTL</sequence>
<gene>
    <name evidence="8" type="ORF">BVC80_1065g150</name>
</gene>
<evidence type="ECO:0000259" key="7">
    <source>
        <dbReference type="PROSITE" id="PS50089"/>
    </source>
</evidence>
<dbReference type="OrthoDB" id="8062037at2759"/>
<feature type="transmembrane region" description="Helical" evidence="6">
    <location>
        <begin position="12"/>
        <end position="32"/>
    </location>
</feature>
<dbReference type="Pfam" id="PF13639">
    <property type="entry name" value="zf-RING_2"/>
    <property type="match status" value="1"/>
</dbReference>
<accession>A0A200RCY9</accession>
<dbReference type="FunCoup" id="A0A200RCY9">
    <property type="interactions" value="1"/>
</dbReference>
<keyword evidence="3" id="KW-0862">Zinc</keyword>
<dbReference type="SMART" id="SM00744">
    <property type="entry name" value="RINGv"/>
    <property type="match status" value="1"/>
</dbReference>
<reference evidence="8 9" key="1">
    <citation type="journal article" date="2017" name="Mol. Plant">
        <title>The Genome of Medicinal Plant Macleaya cordata Provides New Insights into Benzylisoquinoline Alkaloids Metabolism.</title>
        <authorList>
            <person name="Liu X."/>
            <person name="Liu Y."/>
            <person name="Huang P."/>
            <person name="Ma Y."/>
            <person name="Qing Z."/>
            <person name="Tang Q."/>
            <person name="Cao H."/>
            <person name="Cheng P."/>
            <person name="Zheng Y."/>
            <person name="Yuan Z."/>
            <person name="Zhou Y."/>
            <person name="Liu J."/>
            <person name="Tang Z."/>
            <person name="Zhuo Y."/>
            <person name="Zhang Y."/>
            <person name="Yu L."/>
            <person name="Huang J."/>
            <person name="Yang P."/>
            <person name="Peng Q."/>
            <person name="Zhang J."/>
            <person name="Jiang W."/>
            <person name="Zhang Z."/>
            <person name="Lin K."/>
            <person name="Ro D.K."/>
            <person name="Chen X."/>
            <person name="Xiong X."/>
            <person name="Shang Y."/>
            <person name="Huang S."/>
            <person name="Zeng J."/>
        </authorList>
    </citation>
    <scope>NUCLEOTIDE SEQUENCE [LARGE SCALE GENOMIC DNA]</scope>
    <source>
        <strain evidence="9">cv. BLH2017</strain>
        <tissue evidence="8">Root</tissue>
    </source>
</reference>
<evidence type="ECO:0000313" key="8">
    <source>
        <dbReference type="EMBL" id="OVA20592.1"/>
    </source>
</evidence>
<dbReference type="InterPro" id="IPR044249">
    <property type="entry name" value="XERICO-like"/>
</dbReference>
<dbReference type="SUPFAM" id="SSF57850">
    <property type="entry name" value="RING/U-box"/>
    <property type="match status" value="1"/>
</dbReference>
<dbReference type="OMA" id="CEREILG"/>
<keyword evidence="6" id="KW-0812">Transmembrane</keyword>
<name>A0A200RCY9_MACCD</name>
<dbReference type="InterPro" id="IPR011016">
    <property type="entry name" value="Znf_RING-CH"/>
</dbReference>
<evidence type="ECO:0000256" key="2">
    <source>
        <dbReference type="ARBA" id="ARBA00022771"/>
    </source>
</evidence>
<evidence type="ECO:0000256" key="1">
    <source>
        <dbReference type="ARBA" id="ARBA00022723"/>
    </source>
</evidence>
<evidence type="ECO:0000256" key="5">
    <source>
        <dbReference type="SAM" id="MobiDB-lite"/>
    </source>
</evidence>
<keyword evidence="1" id="KW-0479">Metal-binding</keyword>
<dbReference type="PANTHER" id="PTHR47258">
    <property type="match status" value="1"/>
</dbReference>
<dbReference type="GO" id="GO:0008270">
    <property type="term" value="F:zinc ion binding"/>
    <property type="evidence" value="ECO:0007669"/>
    <property type="project" value="UniProtKB-KW"/>
</dbReference>
<dbReference type="InterPro" id="IPR013083">
    <property type="entry name" value="Znf_RING/FYVE/PHD"/>
</dbReference>
<dbReference type="InterPro" id="IPR001841">
    <property type="entry name" value="Znf_RING"/>
</dbReference>
<keyword evidence="6" id="KW-0472">Membrane</keyword>
<dbReference type="InParanoid" id="A0A200RCY9"/>
<dbReference type="AlphaFoldDB" id="A0A200RCY9"/>
<evidence type="ECO:0000256" key="3">
    <source>
        <dbReference type="ARBA" id="ARBA00022833"/>
    </source>
</evidence>
<comment type="caution">
    <text evidence="8">The sequence shown here is derived from an EMBL/GenBank/DDBJ whole genome shotgun (WGS) entry which is preliminary data.</text>
</comment>
<dbReference type="PROSITE" id="PS50089">
    <property type="entry name" value="ZF_RING_2"/>
    <property type="match status" value="1"/>
</dbReference>
<evidence type="ECO:0000256" key="4">
    <source>
        <dbReference type="PROSITE-ProRule" id="PRU00175"/>
    </source>
</evidence>
<dbReference type="EMBL" id="MVGT01000078">
    <property type="protein sequence ID" value="OVA20592.1"/>
    <property type="molecule type" value="Genomic_DNA"/>
</dbReference>
<proteinExistence type="predicted"/>
<feature type="domain" description="RING-type" evidence="7">
    <location>
        <begin position="117"/>
        <end position="159"/>
    </location>
</feature>
<protein>
    <submittedName>
        <fullName evidence="8">Zinc finger protein</fullName>
    </submittedName>
</protein>
<feature type="region of interest" description="Disordered" evidence="5">
    <location>
        <begin position="85"/>
        <end position="111"/>
    </location>
</feature>
<organism evidence="8 9">
    <name type="scientific">Macleaya cordata</name>
    <name type="common">Five-seeded plume-poppy</name>
    <name type="synonym">Bocconia cordata</name>
    <dbReference type="NCBI Taxonomy" id="56857"/>
    <lineage>
        <taxon>Eukaryota</taxon>
        <taxon>Viridiplantae</taxon>
        <taxon>Streptophyta</taxon>
        <taxon>Embryophyta</taxon>
        <taxon>Tracheophyta</taxon>
        <taxon>Spermatophyta</taxon>
        <taxon>Magnoliopsida</taxon>
        <taxon>Ranunculales</taxon>
        <taxon>Papaveraceae</taxon>
        <taxon>Papaveroideae</taxon>
        <taxon>Macleaya</taxon>
    </lineage>
</organism>
<keyword evidence="9" id="KW-1185">Reference proteome</keyword>
<dbReference type="SMART" id="SM00184">
    <property type="entry name" value="RING"/>
    <property type="match status" value="1"/>
</dbReference>
<keyword evidence="6" id="KW-1133">Transmembrane helix</keyword>
<keyword evidence="2 4" id="KW-0863">Zinc-finger</keyword>
<dbReference type="Proteomes" id="UP000195402">
    <property type="component" value="Unassembled WGS sequence"/>
</dbReference>
<dbReference type="Gene3D" id="3.30.40.10">
    <property type="entry name" value="Zinc/RING finger domain, C3HC4 (zinc finger)"/>
    <property type="match status" value="1"/>
</dbReference>
<dbReference type="PANTHER" id="PTHR47258:SF3">
    <property type="entry name" value="F21J9.24-RELATED"/>
    <property type="match status" value="1"/>
</dbReference>
<evidence type="ECO:0000256" key="6">
    <source>
        <dbReference type="SAM" id="Phobius"/>
    </source>
</evidence>
<evidence type="ECO:0000313" key="9">
    <source>
        <dbReference type="Proteomes" id="UP000195402"/>
    </source>
</evidence>